<gene>
    <name evidence="1" type="ORF">GQF03_12120</name>
</gene>
<dbReference type="Proteomes" id="UP000445696">
    <property type="component" value="Unassembled WGS sequence"/>
</dbReference>
<protein>
    <submittedName>
        <fullName evidence="1">Uncharacterized protein</fullName>
    </submittedName>
</protein>
<keyword evidence="2" id="KW-1185">Reference proteome</keyword>
<dbReference type="AlphaFoldDB" id="A0A845MJA3"/>
<reference evidence="1 2" key="1">
    <citation type="journal article" date="2014" name="Int. J. Syst. Evol. Microbiol.">
        <title>Sneathiella chungangensis sp. nov., isolated from a marine sand, and emended description of the genus Sneathiella.</title>
        <authorList>
            <person name="Siamphan C."/>
            <person name="Kim H."/>
            <person name="Lee J.S."/>
            <person name="Kim W."/>
        </authorList>
    </citation>
    <scope>NUCLEOTIDE SEQUENCE [LARGE SCALE GENOMIC DNA]</scope>
    <source>
        <strain evidence="1 2">KCTC 32476</strain>
    </source>
</reference>
<name>A0A845MJA3_9PROT</name>
<dbReference type="RefSeq" id="WP_161339552.1">
    <property type="nucleotide sequence ID" value="NZ_JBHSDG010000003.1"/>
</dbReference>
<comment type="caution">
    <text evidence="1">The sequence shown here is derived from an EMBL/GenBank/DDBJ whole genome shotgun (WGS) entry which is preliminary data.</text>
</comment>
<accession>A0A845MJA3</accession>
<organism evidence="1 2">
    <name type="scientific">Sneathiella chungangensis</name>
    <dbReference type="NCBI Taxonomy" id="1418234"/>
    <lineage>
        <taxon>Bacteria</taxon>
        <taxon>Pseudomonadati</taxon>
        <taxon>Pseudomonadota</taxon>
        <taxon>Alphaproteobacteria</taxon>
        <taxon>Sneathiellales</taxon>
        <taxon>Sneathiellaceae</taxon>
        <taxon>Sneathiella</taxon>
    </lineage>
</organism>
<evidence type="ECO:0000313" key="1">
    <source>
        <dbReference type="EMBL" id="MZR23074.1"/>
    </source>
</evidence>
<dbReference type="EMBL" id="WTVA01000014">
    <property type="protein sequence ID" value="MZR23074.1"/>
    <property type="molecule type" value="Genomic_DNA"/>
</dbReference>
<proteinExistence type="predicted"/>
<evidence type="ECO:0000313" key="2">
    <source>
        <dbReference type="Proteomes" id="UP000445696"/>
    </source>
</evidence>
<sequence length="67" mass="7984">MRREIREIHDLTDRVAAYYRAKYGQRAMTVLEEAAQYCEDNADLHGRNRLLRLRDEILLSEMQDATE</sequence>